<evidence type="ECO:0000256" key="6">
    <source>
        <dbReference type="ARBA" id="ARBA00023136"/>
    </source>
</evidence>
<organism evidence="8 9">
    <name type="scientific">Phyllotreta striolata</name>
    <name type="common">Striped flea beetle</name>
    <name type="synonym">Crioceris striolata</name>
    <dbReference type="NCBI Taxonomy" id="444603"/>
    <lineage>
        <taxon>Eukaryota</taxon>
        <taxon>Metazoa</taxon>
        <taxon>Ecdysozoa</taxon>
        <taxon>Arthropoda</taxon>
        <taxon>Hexapoda</taxon>
        <taxon>Insecta</taxon>
        <taxon>Pterygota</taxon>
        <taxon>Neoptera</taxon>
        <taxon>Endopterygota</taxon>
        <taxon>Coleoptera</taxon>
        <taxon>Polyphaga</taxon>
        <taxon>Cucujiformia</taxon>
        <taxon>Chrysomeloidea</taxon>
        <taxon>Chrysomelidae</taxon>
        <taxon>Galerucinae</taxon>
        <taxon>Alticini</taxon>
        <taxon>Phyllotreta</taxon>
    </lineage>
</organism>
<accession>A0A9P0GW65</accession>
<dbReference type="GO" id="GO:0070782">
    <property type="term" value="P:phosphatidylserine exposure on apoptotic cell surface"/>
    <property type="evidence" value="ECO:0007669"/>
    <property type="project" value="TreeGrafter"/>
</dbReference>
<dbReference type="GO" id="GO:0005886">
    <property type="term" value="C:plasma membrane"/>
    <property type="evidence" value="ECO:0007669"/>
    <property type="project" value="UniProtKB-SubCell"/>
</dbReference>
<feature type="transmembrane region" description="Helical" evidence="7">
    <location>
        <begin position="412"/>
        <end position="435"/>
    </location>
</feature>
<feature type="transmembrane region" description="Helical" evidence="7">
    <location>
        <begin position="441"/>
        <end position="457"/>
    </location>
</feature>
<comment type="subcellular location">
    <subcellularLocation>
        <location evidence="1">Cell membrane</location>
        <topology evidence="1">Multi-pass membrane protein</topology>
    </subcellularLocation>
    <subcellularLocation>
        <location evidence="7">Membrane</location>
        <topology evidence="7">Multi-pass membrane protein</topology>
    </subcellularLocation>
</comment>
<dbReference type="EMBL" id="OU900099">
    <property type="protein sequence ID" value="CAH1186242.1"/>
    <property type="molecule type" value="Genomic_DNA"/>
</dbReference>
<dbReference type="InterPro" id="IPR050895">
    <property type="entry name" value="XK-related_scramblase"/>
</dbReference>
<sequence length="567" mass="65986">MSIEKRDANRMLLGYELTPRQDALVNHLVPSLGACILYVLLIAGDVGVIFRHYKDDDPIWGSLTLFILYVPVLASFIIVISNWELWPEFESCSRNNLIWFWTKVAEHLLFPIWSMWRFAERIFWSIEAVRAPDDKSIAEAVAAVTDPRSIELYVFLQSYLHSLPQVLLQLYVLVRHNADINSQTANVQIMSIVLNIVKISVTTTYYQRFKSQKLSGKRYPWYKHYKSLQPQSPSQQVVLRRHNVALNRPASAMDERLSEHLEPNNDEDLPRYSAIATRRRSSDLYMDPLELQLDEPVAGPSGLTNRQTLLETDFDEEVQTRIKVLGEKVFDNTDAPPASFNFNSSLVLSWFLDASGSVSRFHRRSLRSTSITDGPWQLYRAADLPGRSEPDFNISRVIYVKGMEDDDLAGRLIAIVWWFTFLLARVLAISVFAYFYIKETVYLMSLHFLLVLGILAYDVRSNDVDRSRALFFFFIGFVYIFCIIEFKIKFKRATAIFYGFFFVVFLENIVMCLVWYFEQMESLENDFWFRYVFYIIIACMFLSFSAMVFYFALNKPDKVTVATIVKK</sequence>
<evidence type="ECO:0000256" key="4">
    <source>
        <dbReference type="ARBA" id="ARBA00022692"/>
    </source>
</evidence>
<reference evidence="8" key="1">
    <citation type="submission" date="2022-01" db="EMBL/GenBank/DDBJ databases">
        <authorList>
            <person name="King R."/>
        </authorList>
    </citation>
    <scope>NUCLEOTIDE SEQUENCE</scope>
</reference>
<dbReference type="GO" id="GO:0043652">
    <property type="term" value="P:engulfment of apoptotic cell"/>
    <property type="evidence" value="ECO:0007669"/>
    <property type="project" value="TreeGrafter"/>
</dbReference>
<keyword evidence="9" id="KW-1185">Reference proteome</keyword>
<dbReference type="GO" id="GO:1902742">
    <property type="term" value="P:apoptotic process involved in development"/>
    <property type="evidence" value="ECO:0007669"/>
    <property type="project" value="TreeGrafter"/>
</dbReference>
<dbReference type="OrthoDB" id="8190653at2759"/>
<evidence type="ECO:0000256" key="2">
    <source>
        <dbReference type="ARBA" id="ARBA00008789"/>
    </source>
</evidence>
<feature type="transmembrane region" description="Helical" evidence="7">
    <location>
        <begin position="469"/>
        <end position="490"/>
    </location>
</feature>
<feature type="transmembrane region" description="Helical" evidence="7">
    <location>
        <begin position="496"/>
        <end position="517"/>
    </location>
</feature>
<evidence type="ECO:0000256" key="3">
    <source>
        <dbReference type="ARBA" id="ARBA00022475"/>
    </source>
</evidence>
<keyword evidence="6 7" id="KW-0472">Membrane</keyword>
<evidence type="ECO:0000256" key="7">
    <source>
        <dbReference type="RuleBase" id="RU910716"/>
    </source>
</evidence>
<dbReference type="Pfam" id="PF09815">
    <property type="entry name" value="XK-related"/>
    <property type="match status" value="2"/>
</dbReference>
<evidence type="ECO:0000256" key="5">
    <source>
        <dbReference type="ARBA" id="ARBA00022989"/>
    </source>
</evidence>
<dbReference type="AlphaFoldDB" id="A0A9P0GW65"/>
<protein>
    <recommendedName>
        <fullName evidence="7">XK-related protein</fullName>
    </recommendedName>
</protein>
<dbReference type="InterPro" id="IPR018629">
    <property type="entry name" value="XK-rel"/>
</dbReference>
<comment type="similarity">
    <text evidence="2 7">Belongs to the XK family.</text>
</comment>
<evidence type="ECO:0000256" key="1">
    <source>
        <dbReference type="ARBA" id="ARBA00004651"/>
    </source>
</evidence>
<keyword evidence="4 7" id="KW-0812">Transmembrane</keyword>
<feature type="transmembrane region" description="Helical" evidence="7">
    <location>
        <begin position="28"/>
        <end position="50"/>
    </location>
</feature>
<feature type="transmembrane region" description="Helical" evidence="7">
    <location>
        <begin position="62"/>
        <end position="86"/>
    </location>
</feature>
<keyword evidence="5 7" id="KW-1133">Transmembrane helix</keyword>
<feature type="transmembrane region" description="Helical" evidence="7">
    <location>
        <begin position="98"/>
        <end position="116"/>
    </location>
</feature>
<dbReference type="PANTHER" id="PTHR16024">
    <property type="entry name" value="XK-RELATED PROTEIN"/>
    <property type="match status" value="1"/>
</dbReference>
<evidence type="ECO:0000313" key="8">
    <source>
        <dbReference type="EMBL" id="CAH1186242.1"/>
    </source>
</evidence>
<dbReference type="PROSITE" id="PS51257">
    <property type="entry name" value="PROKAR_LIPOPROTEIN"/>
    <property type="match status" value="1"/>
</dbReference>
<dbReference type="Proteomes" id="UP001153712">
    <property type="component" value="Chromosome 6"/>
</dbReference>
<feature type="transmembrane region" description="Helical" evidence="7">
    <location>
        <begin position="529"/>
        <end position="553"/>
    </location>
</feature>
<keyword evidence="3" id="KW-1003">Cell membrane</keyword>
<name>A0A9P0GW65_PHYSR</name>
<dbReference type="PANTHER" id="PTHR16024:SF27">
    <property type="entry name" value="XK-RELATED PROTEIN"/>
    <property type="match status" value="1"/>
</dbReference>
<gene>
    <name evidence="8" type="ORF">PHYEVI_LOCUS9386</name>
</gene>
<evidence type="ECO:0000313" key="9">
    <source>
        <dbReference type="Proteomes" id="UP001153712"/>
    </source>
</evidence>
<proteinExistence type="inferred from homology"/>